<evidence type="ECO:0008006" key="5">
    <source>
        <dbReference type="Google" id="ProtNLM"/>
    </source>
</evidence>
<feature type="compositionally biased region" description="Low complexity" evidence="2">
    <location>
        <begin position="116"/>
        <end position="127"/>
    </location>
</feature>
<evidence type="ECO:0000256" key="1">
    <source>
        <dbReference type="SAM" id="Coils"/>
    </source>
</evidence>
<dbReference type="AlphaFoldDB" id="A0AAN7TK63"/>
<dbReference type="InterPro" id="IPR013218">
    <property type="entry name" value="Dsn1/Mis13"/>
</dbReference>
<feature type="compositionally biased region" description="Basic and acidic residues" evidence="2">
    <location>
        <begin position="147"/>
        <end position="156"/>
    </location>
</feature>
<dbReference type="PANTHER" id="PTHR14778">
    <property type="entry name" value="KINETOCHORE-ASSOCIATED PROTEIN DSN1 HOMOLOG"/>
    <property type="match status" value="1"/>
</dbReference>
<dbReference type="GO" id="GO:0051301">
    <property type="term" value="P:cell division"/>
    <property type="evidence" value="ECO:0007669"/>
    <property type="project" value="InterPro"/>
</dbReference>
<organism evidence="3 4">
    <name type="scientific">Meristemomyces frigidus</name>
    <dbReference type="NCBI Taxonomy" id="1508187"/>
    <lineage>
        <taxon>Eukaryota</taxon>
        <taxon>Fungi</taxon>
        <taxon>Dikarya</taxon>
        <taxon>Ascomycota</taxon>
        <taxon>Pezizomycotina</taxon>
        <taxon>Dothideomycetes</taxon>
        <taxon>Dothideomycetidae</taxon>
        <taxon>Mycosphaerellales</taxon>
        <taxon>Teratosphaeriaceae</taxon>
        <taxon>Meristemomyces</taxon>
    </lineage>
</organism>
<protein>
    <recommendedName>
        <fullName evidence="5">Kinetochore protein Mis13</fullName>
    </recommendedName>
</protein>
<reference evidence="3" key="1">
    <citation type="submission" date="2023-08" db="EMBL/GenBank/DDBJ databases">
        <title>Black Yeasts Isolated from many extreme environments.</title>
        <authorList>
            <person name="Coleine C."/>
            <person name="Stajich J.E."/>
            <person name="Selbmann L."/>
        </authorList>
    </citation>
    <scope>NUCLEOTIDE SEQUENCE</scope>
    <source>
        <strain evidence="3">CCFEE 5401</strain>
    </source>
</reference>
<dbReference type="Pfam" id="PF08202">
    <property type="entry name" value="MIS13"/>
    <property type="match status" value="2"/>
</dbReference>
<sequence length="582" mass="64187">MNGAGTSKRRSARLSLEGPEENEPPMKKSRANGTQATTVSTKEQDGDANGPAKRRPRKAYHEEVDDFVFNKGGRKAKEAKKPAVRTSGPEKQASASDASGKDREVMPPPPQPSAAPAPQTASMPASSEEVAPKPLQKKNRRRFPTTPEREAAEKPIRRSKRISNEGSSSDPPRAPSPHKASHAISHANIERSPSPEKARPITVEKKRKRGENGLEEEEKVMRIALPFQDTPVIRRNKEMRKSSAGGDRRTSTGMRGRRASSLIDEGRGNGKFVCIPFSMGNERVSSTLHIQMSRPLDFKDKQRLELHVPQQSLADPISCRTALPHAEVPTGDFFKHISEDLTEPRRMRCLLGWCGTRALPPKPDAPKDSTPASSMEFQALQAARVIQEELLQDLITKGTLSDWFSRDETIVPTIPTRKIPNPRNFANAAKAEELERELERLKTERAEWDAVMKSAIPASPPAESGAKDEQHVLSPLHTDLLSSPERAIYEELQQPTTDPTSIQQRLLEITPNLEFSVDQFAHGVHALNTSRELAEKLAEKTLGAAAEVLDSREKTRRVEGGGADPLDALKALGKVLNGGRRR</sequence>
<feature type="compositionally biased region" description="Basic and acidic residues" evidence="2">
    <location>
        <begin position="238"/>
        <end position="250"/>
    </location>
</feature>
<dbReference type="Proteomes" id="UP001310890">
    <property type="component" value="Unassembled WGS sequence"/>
</dbReference>
<evidence type="ECO:0000313" key="3">
    <source>
        <dbReference type="EMBL" id="KAK5115258.1"/>
    </source>
</evidence>
<feature type="coiled-coil region" evidence="1">
    <location>
        <begin position="424"/>
        <end position="451"/>
    </location>
</feature>
<evidence type="ECO:0000313" key="4">
    <source>
        <dbReference type="Proteomes" id="UP001310890"/>
    </source>
</evidence>
<feature type="region of interest" description="Disordered" evidence="2">
    <location>
        <begin position="1"/>
        <end position="217"/>
    </location>
</feature>
<name>A0AAN7TK63_9PEZI</name>
<dbReference type="PANTHER" id="PTHR14778:SF2">
    <property type="entry name" value="KINETOCHORE-ASSOCIATED PROTEIN DSN1 HOMOLOG"/>
    <property type="match status" value="1"/>
</dbReference>
<keyword evidence="1" id="KW-0175">Coiled coil</keyword>
<feature type="compositionally biased region" description="Polar residues" evidence="2">
    <location>
        <begin position="31"/>
        <end position="41"/>
    </location>
</feature>
<dbReference type="EMBL" id="JAVRRL010000013">
    <property type="protein sequence ID" value="KAK5115258.1"/>
    <property type="molecule type" value="Genomic_DNA"/>
</dbReference>
<evidence type="ECO:0000256" key="2">
    <source>
        <dbReference type="SAM" id="MobiDB-lite"/>
    </source>
</evidence>
<feature type="region of interest" description="Disordered" evidence="2">
    <location>
        <begin position="238"/>
        <end position="257"/>
    </location>
</feature>
<proteinExistence type="predicted"/>
<accession>A0AAN7TK63</accession>
<dbReference type="GO" id="GO:0007059">
    <property type="term" value="P:chromosome segregation"/>
    <property type="evidence" value="ECO:0007669"/>
    <property type="project" value="InterPro"/>
</dbReference>
<comment type="caution">
    <text evidence="3">The sequence shown here is derived from an EMBL/GenBank/DDBJ whole genome shotgun (WGS) entry which is preliminary data.</text>
</comment>
<dbReference type="GO" id="GO:0000444">
    <property type="term" value="C:MIS12/MIND type complex"/>
    <property type="evidence" value="ECO:0007669"/>
    <property type="project" value="InterPro"/>
</dbReference>
<feature type="compositionally biased region" description="Pro residues" evidence="2">
    <location>
        <begin position="106"/>
        <end position="115"/>
    </location>
</feature>
<gene>
    <name evidence="3" type="ORF">LTR62_001458</name>
</gene>
<feature type="compositionally biased region" description="Basic and acidic residues" evidence="2">
    <location>
        <begin position="193"/>
        <end position="204"/>
    </location>
</feature>